<evidence type="ECO:0000256" key="4">
    <source>
        <dbReference type="SAM" id="Coils"/>
    </source>
</evidence>
<evidence type="ECO:0000256" key="1">
    <source>
        <dbReference type="ARBA" id="ARBA00007381"/>
    </source>
</evidence>
<dbReference type="PANTHER" id="PTHR19375">
    <property type="entry name" value="HEAT SHOCK PROTEIN 70KDA"/>
    <property type="match status" value="1"/>
</dbReference>
<dbReference type="KEGG" id="bsa:Bacsa_1698"/>
<dbReference type="STRING" id="667015.Bacsa_1698"/>
<dbReference type="SUPFAM" id="SSF53067">
    <property type="entry name" value="Actin-like ATPase domain"/>
    <property type="match status" value="2"/>
</dbReference>
<dbReference type="RefSeq" id="WP_013617692.1">
    <property type="nucleotide sequence ID" value="NC_015164.1"/>
</dbReference>
<evidence type="ECO:0000256" key="2">
    <source>
        <dbReference type="ARBA" id="ARBA00022741"/>
    </source>
</evidence>
<dbReference type="Proteomes" id="UP000007486">
    <property type="component" value="Chromosome"/>
</dbReference>
<comment type="similarity">
    <text evidence="1">Belongs to the heat shock protein 70 family.</text>
</comment>
<dbReference type="EMBL" id="CP002530">
    <property type="protein sequence ID" value="ADY36261.1"/>
    <property type="molecule type" value="Genomic_DNA"/>
</dbReference>
<dbReference type="GO" id="GO:0005524">
    <property type="term" value="F:ATP binding"/>
    <property type="evidence" value="ECO:0007669"/>
    <property type="project" value="UniProtKB-KW"/>
</dbReference>
<keyword evidence="2" id="KW-0547">Nucleotide-binding</keyword>
<dbReference type="eggNOG" id="COG0443">
    <property type="taxonomic scope" value="Bacteria"/>
</dbReference>
<keyword evidence="6" id="KW-1185">Reference proteome</keyword>
<feature type="coiled-coil region" evidence="4">
    <location>
        <begin position="652"/>
        <end position="719"/>
    </location>
</feature>
<evidence type="ECO:0000313" key="6">
    <source>
        <dbReference type="Proteomes" id="UP000007486"/>
    </source>
</evidence>
<dbReference type="AlphaFoldDB" id="F0R0Q7"/>
<keyword evidence="3" id="KW-0067">ATP-binding</keyword>
<organism evidence="5 6">
    <name type="scientific">Phocaeicola salanitronis (strain DSM 18170 / JCM 13657 / CCUG 60908 / BL78)</name>
    <name type="common">Bacteroides salanitronis</name>
    <dbReference type="NCBI Taxonomy" id="667015"/>
    <lineage>
        <taxon>Bacteria</taxon>
        <taxon>Pseudomonadati</taxon>
        <taxon>Bacteroidota</taxon>
        <taxon>Bacteroidia</taxon>
        <taxon>Bacteroidales</taxon>
        <taxon>Bacteroidaceae</taxon>
        <taxon>Phocaeicola</taxon>
    </lineage>
</organism>
<gene>
    <name evidence="5" type="ordered locus">Bacsa_1698</name>
</gene>
<proteinExistence type="inferred from homology"/>
<dbReference type="PRINTS" id="PR00301">
    <property type="entry name" value="HEATSHOCK70"/>
</dbReference>
<dbReference type="OrthoDB" id="9766019at2"/>
<dbReference type="PROSITE" id="PS00297">
    <property type="entry name" value="HSP70_1"/>
    <property type="match status" value="1"/>
</dbReference>
<keyword evidence="5" id="KW-0346">Stress response</keyword>
<dbReference type="InterPro" id="IPR018181">
    <property type="entry name" value="Heat_shock_70_CS"/>
</dbReference>
<name>F0R0Q7_PHOSB</name>
<dbReference type="GO" id="GO:0140662">
    <property type="term" value="F:ATP-dependent protein folding chaperone"/>
    <property type="evidence" value="ECO:0007669"/>
    <property type="project" value="InterPro"/>
</dbReference>
<dbReference type="HOGENOM" id="CLU_017261_0_0_10"/>
<sequence>MARVKIDYGIDLGTTNSAICRMEKGEPVIIKTDVLKDTMPSCISINKKGSIKAGDSAYNTMKLDKRRATKTWHTETSNTYIEFKRTMGTNTRYHCSNLNKDFTSEELSSEVLKSLKSFVTDETITSVVITVPAKFTVNQKTATMEAAKMAGFKRCELLQEPIAASMAYGLNADEKDGLWMVFDFGGGTFDAALLKVEDGIMQVFDTEGDNYLGGKNLDYAIVDSIIIPYLMENYNISSTITDADKKEVLRDAMKTYAEEAKNQLSFKDHEDIISNLGDLGEDEDGEEIELDLTITQAEAFDVMRPYFQKAVDICKNLLQRNHLSGSQINKLILVGGPTHSPLIRQMLKEQITPNVDTSIDPMTAVATGAALYASTLDAEINDDEIQIGTVKLELGYESTSVETSEWVSVKLSDGTSLSKVWVEFIRADKAWSSGKTEVDSTGNVIEANLLEGKPNSFSIVAYDDKGNAVPCFPSEITIIQGSKVGSAPLPYNIGIAIWDENKKRGVFKMAKGLEKNKPLPAVGVINDLKTSKQLRPGIDADILTIPIYQTDDFAEAEGKTAALYEYVADVTITGDDVDSLIPTDSPVDVTLKVDSSEQMKVEVHFLATDISVEKALDTTKKQSIEDADKEISKRLLDAQTSISRLEEADLPTTDLRTEIEKVKEEYANSSEKKMVLQHLKEVLRKIENLDSDTEWQRLEKELREEFDRLEKAQQNLGNNNTMQLVEQLSVQTDKVIREKNIKLGRDTLEEINSLFVHLTMIYQCIGLIRECHERFGSIRWSDAARALQLINWGMEKINTQPTVDNLHPIACSLIELMPENEAINTEGLLR</sequence>
<dbReference type="Pfam" id="PF00012">
    <property type="entry name" value="HSP70"/>
    <property type="match status" value="1"/>
</dbReference>
<keyword evidence="4" id="KW-0175">Coiled coil</keyword>
<dbReference type="Gene3D" id="3.30.420.40">
    <property type="match status" value="2"/>
</dbReference>
<evidence type="ECO:0000313" key="5">
    <source>
        <dbReference type="EMBL" id="ADY36261.1"/>
    </source>
</evidence>
<dbReference type="Gene3D" id="3.90.640.10">
    <property type="entry name" value="Actin, Chain A, domain 4"/>
    <property type="match status" value="1"/>
</dbReference>
<accession>F0R0Q7</accession>
<dbReference type="InterPro" id="IPR013126">
    <property type="entry name" value="Hsp_70_fam"/>
</dbReference>
<protein>
    <submittedName>
        <fullName evidence="5">Heat shock protein 70</fullName>
    </submittedName>
</protein>
<dbReference type="InterPro" id="IPR043129">
    <property type="entry name" value="ATPase_NBD"/>
</dbReference>
<evidence type="ECO:0000256" key="3">
    <source>
        <dbReference type="ARBA" id="ARBA00022840"/>
    </source>
</evidence>
<reference evidence="5 6" key="1">
    <citation type="journal article" date="2011" name="Stand. Genomic Sci.">
        <title>Complete genome sequence of Bacteroides salanitronis type strain (BL78).</title>
        <authorList>
            <person name="Gronow S."/>
            <person name="Held B."/>
            <person name="Lucas S."/>
            <person name="Lapidus A."/>
            <person name="Del Rio T.G."/>
            <person name="Nolan M."/>
            <person name="Tice H."/>
            <person name="Deshpande S."/>
            <person name="Cheng J.F."/>
            <person name="Pitluck S."/>
            <person name="Liolios K."/>
            <person name="Pagani I."/>
            <person name="Ivanova N."/>
            <person name="Mavromatis K."/>
            <person name="Pati A."/>
            <person name="Tapia R."/>
            <person name="Han C."/>
            <person name="Goodwin L."/>
            <person name="Chen A."/>
            <person name="Palaniappan K."/>
            <person name="Land M."/>
            <person name="Hauser L."/>
            <person name="Chang Y.J."/>
            <person name="Jeffries C.D."/>
            <person name="Brambilla E.M."/>
            <person name="Rohde M."/>
            <person name="Goker M."/>
            <person name="Detter J.C."/>
            <person name="Woyke T."/>
            <person name="Bristow J."/>
            <person name="Markowitz V."/>
            <person name="Hugenholtz P."/>
            <person name="Kyrpides N.C."/>
            <person name="Klenk H.P."/>
            <person name="Eisen J.A."/>
        </authorList>
    </citation>
    <scope>NUCLEOTIDE SEQUENCE [LARGE SCALE GENOMIC DNA]</scope>
    <source>
        <strain evidence="5 6">DSM 18170</strain>
    </source>
</reference>
<dbReference type="CDD" id="cd24029">
    <property type="entry name" value="ASKHA_NBD_HSP70_DnaK_HscA_HscC"/>
    <property type="match status" value="1"/>
</dbReference>